<dbReference type="HAMAP" id="MF_01031">
    <property type="entry name" value="LeuD_type1"/>
    <property type="match status" value="1"/>
</dbReference>
<keyword evidence="13" id="KW-1185">Reference proteome</keyword>
<keyword evidence="7 10" id="KW-0028">Amino-acid biosynthesis</keyword>
<evidence type="ECO:0000256" key="1">
    <source>
        <dbReference type="ARBA" id="ARBA00000491"/>
    </source>
</evidence>
<dbReference type="Proteomes" id="UP000067683">
    <property type="component" value="Chromosome"/>
</dbReference>
<dbReference type="GO" id="GO:0003861">
    <property type="term" value="F:3-isopropylmalate dehydratase activity"/>
    <property type="evidence" value="ECO:0007669"/>
    <property type="project" value="UniProtKB-UniRule"/>
</dbReference>
<evidence type="ECO:0000256" key="7">
    <source>
        <dbReference type="ARBA" id="ARBA00022605"/>
    </source>
</evidence>
<gene>
    <name evidence="10" type="primary">leuD</name>
    <name evidence="12" type="ORF">AUC31_11135</name>
</gene>
<dbReference type="UniPathway" id="UPA00048">
    <property type="reaction ID" value="UER00071"/>
</dbReference>
<dbReference type="InterPro" id="IPR050075">
    <property type="entry name" value="LeuD"/>
</dbReference>
<dbReference type="GO" id="GO:0016853">
    <property type="term" value="F:isomerase activity"/>
    <property type="evidence" value="ECO:0007669"/>
    <property type="project" value="UniProtKB-KW"/>
</dbReference>
<feature type="domain" description="Aconitase A/isopropylmalate dehydratase small subunit swivel" evidence="11">
    <location>
        <begin position="1"/>
        <end position="123"/>
    </location>
</feature>
<comment type="catalytic activity">
    <reaction evidence="1 10">
        <text>(2R,3S)-3-isopropylmalate = (2S)-2-isopropylmalate</text>
        <dbReference type="Rhea" id="RHEA:32287"/>
        <dbReference type="ChEBI" id="CHEBI:1178"/>
        <dbReference type="ChEBI" id="CHEBI:35121"/>
        <dbReference type="EC" id="4.2.1.33"/>
    </reaction>
</comment>
<keyword evidence="9 10" id="KW-0100">Branched-chain amino acid biosynthesis</keyword>
<keyword evidence="6 10" id="KW-0432">Leucine biosynthesis</keyword>
<dbReference type="InterPro" id="IPR015928">
    <property type="entry name" value="Aconitase/3IPM_dehydase_swvl"/>
</dbReference>
<evidence type="ECO:0000256" key="8">
    <source>
        <dbReference type="ARBA" id="ARBA00023239"/>
    </source>
</evidence>
<dbReference type="EMBL" id="CP013659">
    <property type="protein sequence ID" value="ALS75715.1"/>
    <property type="molecule type" value="Genomic_DNA"/>
</dbReference>
<comment type="function">
    <text evidence="2 10">Catalyzes the isomerization between 2-isopropylmalate and 3-isopropylmalate, via the formation of 2-isopropylmaleate.</text>
</comment>
<evidence type="ECO:0000256" key="3">
    <source>
        <dbReference type="ARBA" id="ARBA00004729"/>
    </source>
</evidence>
<keyword evidence="8 10" id="KW-0456">Lyase</keyword>
<dbReference type="PANTHER" id="PTHR43345">
    <property type="entry name" value="3-ISOPROPYLMALATE DEHYDRATASE SMALL SUBUNIT 2-RELATED-RELATED"/>
    <property type="match status" value="1"/>
</dbReference>
<dbReference type="GO" id="GO:0009316">
    <property type="term" value="C:3-isopropylmalate dehydratase complex"/>
    <property type="evidence" value="ECO:0007669"/>
    <property type="project" value="InterPro"/>
</dbReference>
<evidence type="ECO:0000313" key="12">
    <source>
        <dbReference type="EMBL" id="ALS75715.1"/>
    </source>
</evidence>
<dbReference type="STRING" id="200991.AUC31_11135"/>
<comment type="pathway">
    <text evidence="3 10">Amino-acid biosynthesis; L-leucine biosynthesis; L-leucine from 3-methyl-2-oxobutanoate: step 2/4.</text>
</comment>
<sequence>MKALKTHTGTLMPLDRANIDTDAIIPKQFLKRIEKSGYGQFLFFDWRFNEDGTENEEFILNREPYRNATVLLTRDNFGCGSSREHAPWAIEDYGFRVILASSFADIFYNNCFKNGILPIQLPKEQIEELFSKVAAQPEYALTVDLESQEIRDSNGMTKHFEVDDYRKHMLLEGMDEISATIRHEEQIDAFEQQHRLYYSLQ</sequence>
<evidence type="ECO:0000256" key="6">
    <source>
        <dbReference type="ARBA" id="ARBA00022430"/>
    </source>
</evidence>
<dbReference type="InterPro" id="IPR004431">
    <property type="entry name" value="3-IsopropMal_deHydase_ssu"/>
</dbReference>
<dbReference type="CDD" id="cd01577">
    <property type="entry name" value="IPMI_Swivel"/>
    <property type="match status" value="1"/>
</dbReference>
<evidence type="ECO:0000259" key="11">
    <source>
        <dbReference type="Pfam" id="PF00694"/>
    </source>
</evidence>
<evidence type="ECO:0000256" key="5">
    <source>
        <dbReference type="ARBA" id="ARBA00011271"/>
    </source>
</evidence>
<organism evidence="12 13">
    <name type="scientific">Planococcus rifietoensis</name>
    <dbReference type="NCBI Taxonomy" id="200991"/>
    <lineage>
        <taxon>Bacteria</taxon>
        <taxon>Bacillati</taxon>
        <taxon>Bacillota</taxon>
        <taxon>Bacilli</taxon>
        <taxon>Bacillales</taxon>
        <taxon>Caryophanaceae</taxon>
        <taxon>Planococcus</taxon>
    </lineage>
</organism>
<dbReference type="KEGG" id="prt:AUC31_11135"/>
<comment type="similarity">
    <text evidence="4 10">Belongs to the LeuD family. LeuD type 1 subfamily.</text>
</comment>
<evidence type="ECO:0000256" key="4">
    <source>
        <dbReference type="ARBA" id="ARBA00009845"/>
    </source>
</evidence>
<dbReference type="Gene3D" id="3.20.19.10">
    <property type="entry name" value="Aconitase, domain 4"/>
    <property type="match status" value="1"/>
</dbReference>
<dbReference type="GO" id="GO:0009098">
    <property type="term" value="P:L-leucine biosynthetic process"/>
    <property type="evidence" value="ECO:0007669"/>
    <property type="project" value="UniProtKB-UniRule"/>
</dbReference>
<evidence type="ECO:0000313" key="13">
    <source>
        <dbReference type="Proteomes" id="UP000067683"/>
    </source>
</evidence>
<protein>
    <recommendedName>
        <fullName evidence="10">3-isopropylmalate dehydratase small subunit</fullName>
        <ecNumber evidence="10">4.2.1.33</ecNumber>
    </recommendedName>
    <alternativeName>
        <fullName evidence="10">Alpha-IPM isomerase</fullName>
        <shortName evidence="10">IPMI</shortName>
    </alternativeName>
    <alternativeName>
        <fullName evidence="10">Isopropylmalate isomerase</fullName>
    </alternativeName>
</protein>
<keyword evidence="12" id="KW-0413">Isomerase</keyword>
<dbReference type="Pfam" id="PF00694">
    <property type="entry name" value="Aconitase_C"/>
    <property type="match status" value="1"/>
</dbReference>
<dbReference type="SUPFAM" id="SSF52016">
    <property type="entry name" value="LeuD/IlvD-like"/>
    <property type="match status" value="1"/>
</dbReference>
<dbReference type="InterPro" id="IPR000573">
    <property type="entry name" value="AconitaseA/IPMdHydase_ssu_swvl"/>
</dbReference>
<dbReference type="FunFam" id="3.20.19.10:FF:000003">
    <property type="entry name" value="3-isopropylmalate dehydratase small subunit"/>
    <property type="match status" value="1"/>
</dbReference>
<dbReference type="RefSeq" id="WP_058382418.1">
    <property type="nucleotide sequence ID" value="NZ_CP013659.2"/>
</dbReference>
<dbReference type="NCBIfam" id="TIGR00171">
    <property type="entry name" value="leuD"/>
    <property type="match status" value="1"/>
</dbReference>
<dbReference type="OrthoDB" id="9777465at2"/>
<dbReference type="InterPro" id="IPR033940">
    <property type="entry name" value="IPMI_Swivel"/>
</dbReference>
<comment type="subunit">
    <text evidence="5 10">Heterodimer of LeuC and LeuD.</text>
</comment>
<reference evidence="12" key="1">
    <citation type="submission" date="2016-01" db="EMBL/GenBank/DDBJ databases">
        <title>Complete genome of Planococcus rifietoensis type strain M8.</title>
        <authorList>
            <person name="See-Too W.S."/>
        </authorList>
    </citation>
    <scope>NUCLEOTIDE SEQUENCE [LARGE SCALE GENOMIC DNA]</scope>
    <source>
        <strain evidence="12">M8</strain>
    </source>
</reference>
<proteinExistence type="inferred from homology"/>
<dbReference type="NCBIfam" id="NF002458">
    <property type="entry name" value="PRK01641.1"/>
    <property type="match status" value="1"/>
</dbReference>
<dbReference type="EC" id="4.2.1.33" evidence="10"/>
<evidence type="ECO:0000256" key="2">
    <source>
        <dbReference type="ARBA" id="ARBA00002695"/>
    </source>
</evidence>
<dbReference type="PANTHER" id="PTHR43345:SF5">
    <property type="entry name" value="3-ISOPROPYLMALATE DEHYDRATASE SMALL SUBUNIT"/>
    <property type="match status" value="1"/>
</dbReference>
<accession>A0A0U2XRI9</accession>
<evidence type="ECO:0000256" key="10">
    <source>
        <dbReference type="HAMAP-Rule" id="MF_01031"/>
    </source>
</evidence>
<evidence type="ECO:0000256" key="9">
    <source>
        <dbReference type="ARBA" id="ARBA00023304"/>
    </source>
</evidence>
<name>A0A0U2XRI9_9BACL</name>
<dbReference type="AlphaFoldDB" id="A0A0U2XRI9"/>